<protein>
    <submittedName>
        <fullName evidence="2">Uncharacterized protein</fullName>
    </submittedName>
</protein>
<dbReference type="WBParaSite" id="PS1159_v2.g21033.t1">
    <property type="protein sequence ID" value="PS1159_v2.g21033.t1"/>
    <property type="gene ID" value="PS1159_v2.g21033"/>
</dbReference>
<name>A0AC35FUJ1_9BILA</name>
<reference evidence="2" key="1">
    <citation type="submission" date="2022-11" db="UniProtKB">
        <authorList>
            <consortium name="WormBaseParasite"/>
        </authorList>
    </citation>
    <scope>IDENTIFICATION</scope>
</reference>
<accession>A0AC35FUJ1</accession>
<sequence>MLSLNLCLIIFATKTYLLNAELAITILYEDKDLYTRSLLDHFNVSFSYFKNFYSYTNEITLDMSGLENGTTRADIIRKTEKTDFVISLVTDLSLQQIIQTLSYQVDLAVIQLHLTDWNGIYPSTLDNEIVFEEYVCIVPASIVLGNMATEFFDKINVSSRVTVIYDDIVPDNDISWRKQFLQLSFPINFVSMANPFDPFAVRSQLSALASSTSTIVFVAKTHNVENYILFSEEYIIQNIFTWVQLSLDTLPFKCDDCIATEMFVVRALPTGKAEDLRSLNDYIITQELNIDMNYSIKSYEEAFISTAFDSMKLAFLYLIADNSTLVSLLTPDQKLQFDGLGPNKTMFDIISLKNVKYEYGQYDTTAGIFRINRRQELPDHNINKFIGNWTFINGVTPFYGSLMVDVRQINHYRVVTVIQQPFVEFVHGGPVDQFQGYCIDLLNLIQQELHFTYELYQAPDGKFGSVDDNGNWNGLIGEVVIGKADIALAPLSVMAERENDIDFTVPYYDLVGTTILMKKSDVEYSLFKFMKVLEWPVWLCIVAAYLFTSILLWLFEKFSPYSYSNNKEKFKLDPEKRGGEAPKNVSGRLVAATWWLFGFIIIASYTANLAAFLTVSRLEQSINSLDDLAKQYKVEYAPIKGGATETYFRRMAQIEELLYNTWKAMSLNESMTPLERAKLAVWDYPVSDKFTNMWRYMQESKLPDGIPQAIDRVLNSDTGFAFIGDAMEIKYAILTNCKLQQVGTEFSRKPYAIAVQSGSGLKDEISATILKLLNERQLEALKEKWWNENPHKVKCPDVDDESNGISIQNIGGVFIVILAGILLSFITLIFEYMYYKRKGQKNLLKRSNARHSTEMTNVSSEMQDSTTTRNRFTLHNGNIPQYTNSAFQF</sequence>
<evidence type="ECO:0000313" key="1">
    <source>
        <dbReference type="Proteomes" id="UP000887580"/>
    </source>
</evidence>
<organism evidence="1 2">
    <name type="scientific">Panagrolaimus sp. PS1159</name>
    <dbReference type="NCBI Taxonomy" id="55785"/>
    <lineage>
        <taxon>Eukaryota</taxon>
        <taxon>Metazoa</taxon>
        <taxon>Ecdysozoa</taxon>
        <taxon>Nematoda</taxon>
        <taxon>Chromadorea</taxon>
        <taxon>Rhabditida</taxon>
        <taxon>Tylenchina</taxon>
        <taxon>Panagrolaimomorpha</taxon>
        <taxon>Panagrolaimoidea</taxon>
        <taxon>Panagrolaimidae</taxon>
        <taxon>Panagrolaimus</taxon>
    </lineage>
</organism>
<dbReference type="Proteomes" id="UP000887580">
    <property type="component" value="Unplaced"/>
</dbReference>
<evidence type="ECO:0000313" key="2">
    <source>
        <dbReference type="WBParaSite" id="PS1159_v2.g21033.t1"/>
    </source>
</evidence>
<proteinExistence type="predicted"/>